<evidence type="ECO:0000313" key="2">
    <source>
        <dbReference type="Proteomes" id="UP000202618"/>
    </source>
</evidence>
<gene>
    <name evidence="1" type="ORF">AR9_g045</name>
</gene>
<reference evidence="1 2" key="1">
    <citation type="journal article" date="2016" name="Virology">
        <title>The genome of AR9, a giant transducing Bacillus phage encoding two multisubunit RNA polymerases.</title>
        <authorList>
            <person name="Lavysh D."/>
            <person name="Sokolova M."/>
            <person name="Minakhin L."/>
            <person name="Yakunina M."/>
            <person name="Artamonova T."/>
            <person name="Kozyavkin S."/>
            <person name="Makarova K.S."/>
            <person name="Koonin E.V."/>
            <person name="Severinov K."/>
        </authorList>
    </citation>
    <scope>NUCLEOTIDE SEQUENCE [LARGE SCALE GENOMIC DNA]</scope>
</reference>
<dbReference type="RefSeq" id="YP_009282950.1">
    <property type="nucleotide sequence ID" value="NC_031039.1"/>
</dbReference>
<dbReference type="EMBL" id="KU878088">
    <property type="protein sequence ID" value="AMS01130.1"/>
    <property type="molecule type" value="Genomic_DNA"/>
</dbReference>
<organism evidence="1 2">
    <name type="scientific">Bacillus phage AR9</name>
    <dbReference type="NCBI Taxonomy" id="1815509"/>
    <lineage>
        <taxon>Viruses</taxon>
        <taxon>Duplodnaviria</taxon>
        <taxon>Heunggongvirae</taxon>
        <taxon>Uroviricota</taxon>
        <taxon>Caudoviricetes</taxon>
        <taxon>Takahashivirus</taxon>
        <taxon>Bacillus phage PBS1</taxon>
    </lineage>
</organism>
<sequence length="160" mass="18688">MYISTLKKGQTYSKGEKSWIANYNIGTISFMNLSNQDIRELEEAGILTKVKAVPHQINIWYENELVKTFSAKISKENIEESLKRIYKENLLKLGVRLKDTATYNFHKQDQLVSVNTDHTHNIEFTAIPIRDFNSVKFIIENEYDSYNKEHMISLATHEIE</sequence>
<accession>A0A172JHV1</accession>
<dbReference type="Proteomes" id="UP000202618">
    <property type="component" value="Segment"/>
</dbReference>
<proteinExistence type="predicted"/>
<evidence type="ECO:0000313" key="1">
    <source>
        <dbReference type="EMBL" id="AMS01130.1"/>
    </source>
</evidence>
<name>A0A172JHV1_BPPB1</name>
<protein>
    <submittedName>
        <fullName evidence="1">Uncharacterized protein</fullName>
    </submittedName>
</protein>
<dbReference type="KEGG" id="vg:29058764"/>
<dbReference type="GeneID" id="29058764"/>